<evidence type="ECO:0008006" key="4">
    <source>
        <dbReference type="Google" id="ProtNLM"/>
    </source>
</evidence>
<reference evidence="2 3" key="1">
    <citation type="submission" date="2014-07" db="EMBL/GenBank/DDBJ databases">
        <title>Methanogenic archaea and the global carbon cycle.</title>
        <authorList>
            <person name="Henriksen J.R."/>
            <person name="Luke J."/>
            <person name="Reinhart S."/>
            <person name="Benedict M.N."/>
            <person name="Youngblut N.D."/>
            <person name="Metcalf M.E."/>
            <person name="Whitaker R.J."/>
            <person name="Metcalf W.W."/>
        </authorList>
    </citation>
    <scope>NUCLEOTIDE SEQUENCE [LARGE SCALE GENOMIC DNA]</scope>
    <source>
        <strain evidence="2 3">Z-761</strain>
    </source>
</reference>
<dbReference type="AlphaFoldDB" id="A0A0E3LH08"/>
<dbReference type="RefSeq" id="WP_048123751.1">
    <property type="nucleotide sequence ID" value="NZ_CP009520.1"/>
</dbReference>
<gene>
    <name evidence="2" type="ORF">MSVAZ_1177</name>
</gene>
<protein>
    <recommendedName>
        <fullName evidence="4">Archaeal flagella protein FlaD/E domain-containing protein</fullName>
    </recommendedName>
</protein>
<evidence type="ECO:0000313" key="3">
    <source>
        <dbReference type="Proteomes" id="UP000033096"/>
    </source>
</evidence>
<feature type="compositionally biased region" description="Basic and acidic residues" evidence="1">
    <location>
        <begin position="66"/>
        <end position="77"/>
    </location>
</feature>
<dbReference type="PATRIC" id="fig|1434123.4.peg.1384"/>
<evidence type="ECO:0000313" key="2">
    <source>
        <dbReference type="EMBL" id="AKB43446.1"/>
    </source>
</evidence>
<proteinExistence type="predicted"/>
<dbReference type="STRING" id="1434123.MSVAZ_1177"/>
<keyword evidence="3" id="KW-1185">Reference proteome</keyword>
<dbReference type="HOGENOM" id="CLU_989051_0_0_2"/>
<feature type="compositionally biased region" description="Polar residues" evidence="1">
    <location>
        <begin position="35"/>
        <end position="44"/>
    </location>
</feature>
<sequence>MELEKRVTDMETELKIVKGEIKELLVDIRDLVNRNENPFFNGQKNGVPRLETKGKGAEMETQPPADEEKNDKNKESAQEPVRTLSPDEVPEGNIPQQKTPTKEMQAIEPEISSRKIDTFTLVELMRWVDYAIRTVGHSNLEVLLDLYSLTGPLSEETRYVIKNIANLSIEEPACEDKVSMKDNITVLSQLSAILDPREFKNGIKPLYEDSGWREDKKGRQDFSIIKCTN</sequence>
<dbReference type="Proteomes" id="UP000033096">
    <property type="component" value="Chromosome"/>
</dbReference>
<accession>A0A0E3LH08</accession>
<dbReference type="KEGG" id="mvc:MSVAZ_1177"/>
<evidence type="ECO:0000256" key="1">
    <source>
        <dbReference type="SAM" id="MobiDB-lite"/>
    </source>
</evidence>
<dbReference type="EMBL" id="CP009520">
    <property type="protein sequence ID" value="AKB43446.1"/>
    <property type="molecule type" value="Genomic_DNA"/>
</dbReference>
<organism evidence="2 3">
    <name type="scientific">Methanosarcina vacuolata Z-761</name>
    <dbReference type="NCBI Taxonomy" id="1434123"/>
    <lineage>
        <taxon>Archaea</taxon>
        <taxon>Methanobacteriati</taxon>
        <taxon>Methanobacteriota</taxon>
        <taxon>Stenosarchaea group</taxon>
        <taxon>Methanomicrobia</taxon>
        <taxon>Methanosarcinales</taxon>
        <taxon>Methanosarcinaceae</taxon>
        <taxon>Methanosarcina</taxon>
    </lineage>
</organism>
<name>A0A0E3LH08_9EURY</name>
<feature type="region of interest" description="Disordered" evidence="1">
    <location>
        <begin position="35"/>
        <end position="105"/>
    </location>
</feature>
<dbReference type="GeneID" id="24809585"/>